<dbReference type="EMBL" id="UINC01075771">
    <property type="protein sequence ID" value="SVC14281.1"/>
    <property type="molecule type" value="Genomic_DNA"/>
</dbReference>
<evidence type="ECO:0000256" key="1">
    <source>
        <dbReference type="ARBA" id="ARBA00008226"/>
    </source>
</evidence>
<dbReference type="InterPro" id="IPR036621">
    <property type="entry name" value="Anticodon-bd_dom_sf"/>
</dbReference>
<dbReference type="InterPro" id="IPR004154">
    <property type="entry name" value="Anticodon-bd"/>
</dbReference>
<organism evidence="3">
    <name type="scientific">marine metagenome</name>
    <dbReference type="NCBI Taxonomy" id="408172"/>
    <lineage>
        <taxon>unclassified sequences</taxon>
        <taxon>metagenomes</taxon>
        <taxon>ecological metagenomes</taxon>
    </lineage>
</organism>
<protein>
    <recommendedName>
        <fullName evidence="2">Anticodon-binding domain-containing protein</fullName>
    </recommendedName>
</protein>
<name>A0A382JUQ1_9ZZZZ</name>
<feature type="non-terminal residue" evidence="3">
    <location>
        <position position="1"/>
    </location>
</feature>
<gene>
    <name evidence="3" type="ORF">METZ01_LOCUS267135</name>
</gene>
<reference evidence="3" key="1">
    <citation type="submission" date="2018-05" db="EMBL/GenBank/DDBJ databases">
        <authorList>
            <person name="Lanie J.A."/>
            <person name="Ng W.-L."/>
            <person name="Kazmierczak K.M."/>
            <person name="Andrzejewski T.M."/>
            <person name="Davidsen T.M."/>
            <person name="Wayne K.J."/>
            <person name="Tettelin H."/>
            <person name="Glass J.I."/>
            <person name="Rusch D."/>
            <person name="Podicherti R."/>
            <person name="Tsui H.-C.T."/>
            <person name="Winkler M.E."/>
        </authorList>
    </citation>
    <scope>NUCLEOTIDE SEQUENCE</scope>
</reference>
<comment type="similarity">
    <text evidence="1">Belongs to the class-II aminoacyl-tRNA synthetase family.</text>
</comment>
<dbReference type="Pfam" id="PF03129">
    <property type="entry name" value="HGTP_anticodon"/>
    <property type="match status" value="1"/>
</dbReference>
<dbReference type="Gene3D" id="3.40.50.800">
    <property type="entry name" value="Anticodon-binding domain"/>
    <property type="match status" value="1"/>
</dbReference>
<sequence>RFLIAMDSLVEPHKESGNDIYFVCLDKEGIPTTLTLSNELRQAGFNVVTDPLRRSMKAQMRDANKSNARFALILGQTELENESVVIKNLLDGEQDTVSQSEIIEKLRNLTN</sequence>
<feature type="domain" description="Anticodon-binding" evidence="2">
    <location>
        <begin position="23"/>
        <end position="108"/>
    </location>
</feature>
<accession>A0A382JUQ1</accession>
<dbReference type="CDD" id="cd00859">
    <property type="entry name" value="HisRS_anticodon"/>
    <property type="match status" value="1"/>
</dbReference>
<evidence type="ECO:0000313" key="3">
    <source>
        <dbReference type="EMBL" id="SVC14281.1"/>
    </source>
</evidence>
<dbReference type="SUPFAM" id="SSF52954">
    <property type="entry name" value="Class II aaRS ABD-related"/>
    <property type="match status" value="1"/>
</dbReference>
<dbReference type="InterPro" id="IPR033656">
    <property type="entry name" value="HisRS_anticodon"/>
</dbReference>
<evidence type="ECO:0000259" key="2">
    <source>
        <dbReference type="Pfam" id="PF03129"/>
    </source>
</evidence>
<dbReference type="AlphaFoldDB" id="A0A382JUQ1"/>
<proteinExistence type="inferred from homology"/>